<evidence type="ECO:0000256" key="6">
    <source>
        <dbReference type="PROSITE-ProRule" id="PRU01240"/>
    </source>
</evidence>
<dbReference type="PROSITE" id="PS00137">
    <property type="entry name" value="SUBTILASE_HIS"/>
    <property type="match status" value="1"/>
</dbReference>
<dbReference type="InterPro" id="IPR023827">
    <property type="entry name" value="Peptidase_S8_Asp-AS"/>
</dbReference>
<evidence type="ECO:0000256" key="2">
    <source>
        <dbReference type="ARBA" id="ARBA00022670"/>
    </source>
</evidence>
<dbReference type="RefSeq" id="WP_062295054.1">
    <property type="nucleotide sequence ID" value="NZ_CP012036.1"/>
</dbReference>
<evidence type="ECO:0000313" key="11">
    <source>
        <dbReference type="Proteomes" id="UP000062645"/>
    </source>
</evidence>
<dbReference type="InterPro" id="IPR000209">
    <property type="entry name" value="Peptidase_S8/S53_dom"/>
</dbReference>
<accession>A0A0M4SMX8</accession>
<evidence type="ECO:0000256" key="5">
    <source>
        <dbReference type="PIRSR" id="PIRSR615500-1"/>
    </source>
</evidence>
<dbReference type="EMBL" id="CP012036">
    <property type="protein sequence ID" value="ALF54522.1"/>
    <property type="molecule type" value="Genomic_DNA"/>
</dbReference>
<gene>
    <name evidence="10" type="ORF">ACX27_19430</name>
</gene>
<dbReference type="GO" id="GO:0006508">
    <property type="term" value="P:proteolysis"/>
    <property type="evidence" value="ECO:0007669"/>
    <property type="project" value="UniProtKB-KW"/>
</dbReference>
<evidence type="ECO:0000256" key="8">
    <source>
        <dbReference type="SAM" id="MobiDB-lite"/>
    </source>
</evidence>
<evidence type="ECO:0000256" key="3">
    <source>
        <dbReference type="ARBA" id="ARBA00022801"/>
    </source>
</evidence>
<dbReference type="PRINTS" id="PR00723">
    <property type="entry name" value="SUBTILISIN"/>
</dbReference>
<evidence type="ECO:0000256" key="7">
    <source>
        <dbReference type="RuleBase" id="RU003355"/>
    </source>
</evidence>
<evidence type="ECO:0000256" key="1">
    <source>
        <dbReference type="ARBA" id="ARBA00011073"/>
    </source>
</evidence>
<evidence type="ECO:0000256" key="4">
    <source>
        <dbReference type="ARBA" id="ARBA00022825"/>
    </source>
</evidence>
<dbReference type="InterPro" id="IPR036852">
    <property type="entry name" value="Peptidase_S8/S53_dom_sf"/>
</dbReference>
<dbReference type="InterPro" id="IPR051048">
    <property type="entry name" value="Peptidase_S8/S53_subtilisin"/>
</dbReference>
<reference evidence="11" key="1">
    <citation type="submission" date="2015-07" db="EMBL/GenBank/DDBJ databases">
        <title>Genome Of Nitrogen-Fixing Cyanobacterium Nostoc piscinale CENA21 From Solimoes/Amazon River Floodplain Sediments And Comparative Genomics To Uncover Biosynthetic Natural Products Potential.</title>
        <authorList>
            <person name="Leao T.F."/>
            <person name="Leao P.N."/>
            <person name="Guimaraes P.I."/>
            <person name="de Melo A.G.C."/>
            <person name="Ramos R.T.J."/>
            <person name="Silva A."/>
            <person name="Fiore M.F."/>
            <person name="Schneider M.P.C."/>
        </authorList>
    </citation>
    <scope>NUCLEOTIDE SEQUENCE [LARGE SCALE GENOMIC DNA]</scope>
    <source>
        <strain evidence="11">CENA21</strain>
    </source>
</reference>
<dbReference type="PATRIC" id="fig|224013.5.peg.4644"/>
<dbReference type="GO" id="GO:0004252">
    <property type="term" value="F:serine-type endopeptidase activity"/>
    <property type="evidence" value="ECO:0007669"/>
    <property type="project" value="UniProtKB-UniRule"/>
</dbReference>
<dbReference type="PROSITE" id="PS00136">
    <property type="entry name" value="SUBTILASE_ASP"/>
    <property type="match status" value="1"/>
</dbReference>
<dbReference type="PANTHER" id="PTHR43399">
    <property type="entry name" value="SUBTILISIN-RELATED"/>
    <property type="match status" value="1"/>
</dbReference>
<dbReference type="Proteomes" id="UP000062645">
    <property type="component" value="Chromosome"/>
</dbReference>
<dbReference type="Gene3D" id="3.40.50.200">
    <property type="entry name" value="Peptidase S8/S53 domain"/>
    <property type="match status" value="1"/>
</dbReference>
<dbReference type="OrthoDB" id="9798386at2"/>
<dbReference type="InterPro" id="IPR023828">
    <property type="entry name" value="Peptidase_S8_Ser-AS"/>
</dbReference>
<feature type="active site" description="Charge relay system" evidence="5 6">
    <location>
        <position position="174"/>
    </location>
</feature>
<dbReference type="PANTHER" id="PTHR43399:SF4">
    <property type="entry name" value="CELL WALL-ASSOCIATED PROTEASE"/>
    <property type="match status" value="1"/>
</dbReference>
<keyword evidence="3 6" id="KW-0378">Hydrolase</keyword>
<evidence type="ECO:0000259" key="9">
    <source>
        <dbReference type="Pfam" id="PF00082"/>
    </source>
</evidence>
<dbReference type="AlphaFoldDB" id="A0A0M4SMX8"/>
<evidence type="ECO:0000313" key="10">
    <source>
        <dbReference type="EMBL" id="ALF54522.1"/>
    </source>
</evidence>
<comment type="similarity">
    <text evidence="1 6 7">Belongs to the peptidase S8 family.</text>
</comment>
<dbReference type="CDD" id="cd07473">
    <property type="entry name" value="Peptidases_S8_Subtilisin_like"/>
    <property type="match status" value="1"/>
</dbReference>
<dbReference type="PROSITE" id="PS00138">
    <property type="entry name" value="SUBTILASE_SER"/>
    <property type="match status" value="1"/>
</dbReference>
<dbReference type="InterPro" id="IPR034204">
    <property type="entry name" value="PfSUB1-like_cat_dom"/>
</dbReference>
<feature type="compositionally biased region" description="Low complexity" evidence="8">
    <location>
        <begin position="454"/>
        <end position="463"/>
    </location>
</feature>
<feature type="active site" description="Charge relay system" evidence="5 6">
    <location>
        <position position="332"/>
    </location>
</feature>
<dbReference type="KEGG" id="npz:ACX27_19430"/>
<sequence length="494" mass="52341">MPINDTSKALLSHNGLNSQLLSSADSFDNKNQYNSYLSSSSYYQPSNAKITTATTKNYSSTTGYGLVNAAAAVAKAAGKNTFADVPNSGGNNWGADLVNAPEAWNNGYTGKGVVVAVIDTGVDYNHEDLKNNIWTNTKEIAGNGIDDDGNGYVDDVRGWNFVNNNNNTLDQNGHGTHVSGTIAGEKNNYGVTGIAYNAKIMPVKVLNESGSGSYNAIANGIYYAVNNGANVINLSLGGNFSNRTLQNAVEYANSKGVVVVMAAGNDGGSQPNYPARYAKNTGIAVGAVDRNNNLANFSNRSGTNELAYVTAPGVDVYSTVPNNQYASYSGTSMATPHVAGVVALMLSANRSLTPTQVRQIITDTAGNNTQAATASFQIDSISTSSIVKSALASSNYQISATNFSVDHHSVSEITSPAKITHQNNAINSATSLQLHYYNDNIGIKSYNSTDEETPNNSPTNGNNGQLGKFLEQLDQIQKQLEEYRRFLGFSNGKN</sequence>
<proteinExistence type="inferred from homology"/>
<keyword evidence="4 6" id="KW-0720">Serine protease</keyword>
<name>A0A0M4SMX8_9NOSO</name>
<feature type="active site" description="Charge relay system" evidence="5 6">
    <location>
        <position position="119"/>
    </location>
</feature>
<dbReference type="SUPFAM" id="SSF52743">
    <property type="entry name" value="Subtilisin-like"/>
    <property type="match status" value="1"/>
</dbReference>
<dbReference type="InterPro" id="IPR015500">
    <property type="entry name" value="Peptidase_S8_subtilisin-rel"/>
</dbReference>
<dbReference type="PROSITE" id="PS51892">
    <property type="entry name" value="SUBTILASE"/>
    <property type="match status" value="1"/>
</dbReference>
<reference evidence="10 11" key="2">
    <citation type="journal article" date="2016" name="Genome Announc.">
        <title>Draft Genome Sequence of the N2-Fixing Cyanobacterium Nostoc piscinale CENA21, Isolated from the Brazilian Amazon Floodplain.</title>
        <authorList>
            <person name="Leao T."/>
            <person name="Guimaraes P.I."/>
            <person name="de Melo A.G."/>
            <person name="Ramos R.T."/>
            <person name="Leao P.N."/>
            <person name="Silva A."/>
            <person name="Fiore M.F."/>
            <person name="Schneider M.P."/>
        </authorList>
    </citation>
    <scope>NUCLEOTIDE SEQUENCE [LARGE SCALE GENOMIC DNA]</scope>
    <source>
        <strain evidence="10 11">CENA21</strain>
    </source>
</reference>
<feature type="region of interest" description="Disordered" evidence="8">
    <location>
        <begin position="445"/>
        <end position="466"/>
    </location>
</feature>
<protein>
    <submittedName>
        <fullName evidence="10">Peptidase S8</fullName>
    </submittedName>
</protein>
<keyword evidence="2 6" id="KW-0645">Protease</keyword>
<dbReference type="Pfam" id="PF00082">
    <property type="entry name" value="Peptidase_S8"/>
    <property type="match status" value="1"/>
</dbReference>
<keyword evidence="11" id="KW-1185">Reference proteome</keyword>
<dbReference type="STRING" id="224013.ACX27_19430"/>
<dbReference type="InterPro" id="IPR022398">
    <property type="entry name" value="Peptidase_S8_His-AS"/>
</dbReference>
<feature type="domain" description="Peptidase S8/S53" evidence="9">
    <location>
        <begin position="110"/>
        <end position="370"/>
    </location>
</feature>
<organism evidence="10 11">
    <name type="scientific">Nostoc piscinale CENA21</name>
    <dbReference type="NCBI Taxonomy" id="224013"/>
    <lineage>
        <taxon>Bacteria</taxon>
        <taxon>Bacillati</taxon>
        <taxon>Cyanobacteriota</taxon>
        <taxon>Cyanophyceae</taxon>
        <taxon>Nostocales</taxon>
        <taxon>Nostocaceae</taxon>
        <taxon>Nostoc</taxon>
    </lineage>
</organism>